<evidence type="ECO:0000313" key="1">
    <source>
        <dbReference type="EMBL" id="KAI8549965.1"/>
    </source>
</evidence>
<dbReference type="EMBL" id="CM046393">
    <property type="protein sequence ID" value="KAI8549965.1"/>
    <property type="molecule type" value="Genomic_DNA"/>
</dbReference>
<protein>
    <submittedName>
        <fullName evidence="1">Uncharacterized protein</fullName>
    </submittedName>
</protein>
<accession>A0ACC0N9K2</accession>
<evidence type="ECO:0000313" key="2">
    <source>
        <dbReference type="Proteomes" id="UP001062846"/>
    </source>
</evidence>
<keyword evidence="2" id="KW-1185">Reference proteome</keyword>
<gene>
    <name evidence="1" type="ORF">RHMOL_Rhmol06G0066700</name>
</gene>
<reference evidence="1" key="1">
    <citation type="submission" date="2022-02" db="EMBL/GenBank/DDBJ databases">
        <title>Plant Genome Project.</title>
        <authorList>
            <person name="Zhang R.-G."/>
        </authorList>
    </citation>
    <scope>NUCLEOTIDE SEQUENCE</scope>
    <source>
        <strain evidence="1">AT1</strain>
    </source>
</reference>
<comment type="caution">
    <text evidence="1">The sequence shown here is derived from an EMBL/GenBank/DDBJ whole genome shotgun (WGS) entry which is preliminary data.</text>
</comment>
<dbReference type="Proteomes" id="UP001062846">
    <property type="component" value="Chromosome 6"/>
</dbReference>
<proteinExistence type="predicted"/>
<organism evidence="1 2">
    <name type="scientific">Rhododendron molle</name>
    <name type="common">Chinese azalea</name>
    <name type="synonym">Azalea mollis</name>
    <dbReference type="NCBI Taxonomy" id="49168"/>
    <lineage>
        <taxon>Eukaryota</taxon>
        <taxon>Viridiplantae</taxon>
        <taxon>Streptophyta</taxon>
        <taxon>Embryophyta</taxon>
        <taxon>Tracheophyta</taxon>
        <taxon>Spermatophyta</taxon>
        <taxon>Magnoliopsida</taxon>
        <taxon>eudicotyledons</taxon>
        <taxon>Gunneridae</taxon>
        <taxon>Pentapetalae</taxon>
        <taxon>asterids</taxon>
        <taxon>Ericales</taxon>
        <taxon>Ericaceae</taxon>
        <taxon>Ericoideae</taxon>
        <taxon>Rhodoreae</taxon>
        <taxon>Rhododendron</taxon>
    </lineage>
</organism>
<name>A0ACC0N9K2_RHOML</name>
<sequence length="366" mass="40890">MEGGLPMLNCLLQHTLRSLCTSSDSSNTSKWVYAVFWRILPRNYPPPKWEYGGGALDRARGNKRNWILVWEDGYCDFCECGRAGSGTLKARFGADIFFKMSHEVYSFGEGLVGKVAADNSHKWVFKDSPTENDPSFNSSWNVSLDPQPRAWQFQFHSGIQTIAIISVREGIMQLGSFDKIVEDFNLVISIQRKFSYLQSMPGIYALQRPYLPVQAPYAFKPNNTHMFIEPTNNMSFESDGKPHLSGTKRLYGEKPDDTPLARKVLNLGYNGRATGAQPVWPIPPLLPYMPCSLGALLSKVPFVPPLYHPIEIKSTSQNVEVDNGDGISQIQGDIKLEASGVLEPDQEEKPNSLKPQLGLGDWVGVE</sequence>